<dbReference type="AlphaFoldDB" id="A0A9X0A559"/>
<reference evidence="7" key="1">
    <citation type="submission" date="2023-01" db="EMBL/GenBank/DDBJ databases">
        <title>Genome assembly of the deep-sea coral Lophelia pertusa.</title>
        <authorList>
            <person name="Herrera S."/>
            <person name="Cordes E."/>
        </authorList>
    </citation>
    <scope>NUCLEOTIDE SEQUENCE</scope>
    <source>
        <strain evidence="7">USNM1676648</strain>
        <tissue evidence="7">Polyp</tissue>
    </source>
</reference>
<dbReference type="InterPro" id="IPR007854">
    <property type="entry name" value="Fip1_dom"/>
</dbReference>
<feature type="compositionally biased region" description="Pro residues" evidence="5">
    <location>
        <begin position="311"/>
        <end position="325"/>
    </location>
</feature>
<feature type="region of interest" description="Disordered" evidence="5">
    <location>
        <begin position="103"/>
        <end position="337"/>
    </location>
</feature>
<dbReference type="EMBL" id="MU825399">
    <property type="protein sequence ID" value="KAJ7392989.1"/>
    <property type="molecule type" value="Genomic_DNA"/>
</dbReference>
<proteinExistence type="inferred from homology"/>
<dbReference type="GO" id="GO:0005847">
    <property type="term" value="C:mRNA cleavage and polyadenylation specificity factor complex"/>
    <property type="evidence" value="ECO:0007669"/>
    <property type="project" value="TreeGrafter"/>
</dbReference>
<evidence type="ECO:0000256" key="1">
    <source>
        <dbReference type="ARBA" id="ARBA00004123"/>
    </source>
</evidence>
<dbReference type="PANTHER" id="PTHR13484:SF0">
    <property type="entry name" value="PRE-MRNA 3'-END-PROCESSING FACTOR FIP1"/>
    <property type="match status" value="1"/>
</dbReference>
<feature type="compositionally biased region" description="Pro residues" evidence="5">
    <location>
        <begin position="193"/>
        <end position="212"/>
    </location>
</feature>
<keyword evidence="3" id="KW-0507">mRNA processing</keyword>
<organism evidence="7 8">
    <name type="scientific">Desmophyllum pertusum</name>
    <dbReference type="NCBI Taxonomy" id="174260"/>
    <lineage>
        <taxon>Eukaryota</taxon>
        <taxon>Metazoa</taxon>
        <taxon>Cnidaria</taxon>
        <taxon>Anthozoa</taxon>
        <taxon>Hexacorallia</taxon>
        <taxon>Scleractinia</taxon>
        <taxon>Caryophylliina</taxon>
        <taxon>Caryophylliidae</taxon>
        <taxon>Desmophyllum</taxon>
    </lineage>
</organism>
<dbReference type="PANTHER" id="PTHR13484">
    <property type="entry name" value="FIP1-LIKE 1 PROTEIN"/>
    <property type="match status" value="1"/>
</dbReference>
<dbReference type="Pfam" id="PF05182">
    <property type="entry name" value="Fip1"/>
    <property type="match status" value="1"/>
</dbReference>
<evidence type="ECO:0000259" key="6">
    <source>
        <dbReference type="Pfam" id="PF05182"/>
    </source>
</evidence>
<feature type="compositionally biased region" description="Pro residues" evidence="5">
    <location>
        <begin position="248"/>
        <end position="259"/>
    </location>
</feature>
<protein>
    <submittedName>
        <fullName evidence="7">Pre-mRNA 3-end-processing factor fip1l1</fullName>
    </submittedName>
</protein>
<dbReference type="Proteomes" id="UP001163046">
    <property type="component" value="Unassembled WGS sequence"/>
</dbReference>
<comment type="similarity">
    <text evidence="2">Belongs to the FIP1 family.</text>
</comment>
<comment type="caution">
    <text evidence="7">The sequence shown here is derived from an EMBL/GenBank/DDBJ whole genome shotgun (WGS) entry which is preliminary data.</text>
</comment>
<feature type="region of interest" description="Disordered" evidence="5">
    <location>
        <begin position="364"/>
        <end position="430"/>
    </location>
</feature>
<feature type="compositionally biased region" description="Basic and acidic residues" evidence="5">
    <location>
        <begin position="139"/>
        <end position="150"/>
    </location>
</feature>
<evidence type="ECO:0000313" key="7">
    <source>
        <dbReference type="EMBL" id="KAJ7392989.1"/>
    </source>
</evidence>
<gene>
    <name evidence="7" type="primary">FIP1L1</name>
    <name evidence="7" type="ORF">OS493_008235</name>
</gene>
<evidence type="ECO:0000256" key="5">
    <source>
        <dbReference type="SAM" id="MobiDB-lite"/>
    </source>
</evidence>
<feature type="compositionally biased region" description="Acidic residues" evidence="5">
    <location>
        <begin position="393"/>
        <end position="403"/>
    </location>
</feature>
<dbReference type="OrthoDB" id="1917198at2759"/>
<evidence type="ECO:0000256" key="2">
    <source>
        <dbReference type="ARBA" id="ARBA00007459"/>
    </source>
</evidence>
<accession>A0A9X0A559</accession>
<feature type="compositionally biased region" description="Basic and acidic residues" evidence="5">
    <location>
        <begin position="404"/>
        <end position="430"/>
    </location>
</feature>
<feature type="compositionally biased region" description="Pro residues" evidence="5">
    <location>
        <begin position="221"/>
        <end position="237"/>
    </location>
</feature>
<feature type="compositionally biased region" description="Low complexity" evidence="5">
    <location>
        <begin position="365"/>
        <end position="392"/>
    </location>
</feature>
<evidence type="ECO:0000313" key="8">
    <source>
        <dbReference type="Proteomes" id="UP001163046"/>
    </source>
</evidence>
<comment type="subcellular location">
    <subcellularLocation>
        <location evidence="1">Nucleus</location>
    </subcellularLocation>
</comment>
<feature type="compositionally biased region" description="Pro residues" evidence="5">
    <location>
        <begin position="281"/>
        <end position="295"/>
    </location>
</feature>
<keyword evidence="8" id="KW-1185">Reference proteome</keyword>
<keyword evidence="4" id="KW-0539">Nucleus</keyword>
<evidence type="ECO:0000256" key="4">
    <source>
        <dbReference type="ARBA" id="ARBA00023242"/>
    </source>
</evidence>
<dbReference type="InterPro" id="IPR051187">
    <property type="entry name" value="Pre-mRNA_3'-end_processing_reg"/>
</dbReference>
<name>A0A9X0A559_9CNID</name>
<dbReference type="GO" id="GO:0006397">
    <property type="term" value="P:mRNA processing"/>
    <property type="evidence" value="ECO:0007669"/>
    <property type="project" value="UniProtKB-KW"/>
</dbReference>
<evidence type="ECO:0000256" key="3">
    <source>
        <dbReference type="ARBA" id="ARBA00022664"/>
    </source>
</evidence>
<sequence>MGRAPYAPPVNWNFKAGGAAKDRMAGSKDKGIDVDAVGTVNGVSVHEFDLDSVDDKPWRKPGADITDYFNYGFTEDTWKQYCEKQRRMRMELQMPKKIFVHQPPTGDAGMMPDGRPRKAGPPPERKLEGSIDVIGGEGSRVESRRRREDDAMMPMMGEGMNPDVGPPRPGMMNKRHFPPGPPGGPHHGMPPVSGAPPFMPPRLDPTMGPPPSGASHGIPMHVPPGGPIPGMPPPFRPMGPDGRHHPEGAPPGMPPPGMPPMHGMGGPPPHGFPPDMGMPPDGMPPPFDPGFPGRPGPMGMRGRGRGRMPVGGPPGVPPGMPPPGEFPQGIDERGPRPFEEGAPFFPGDPNQPFHPMMGPPPGMPWEPGMGRGFPPGFREGFPGALVRPGSESPGDDDSEFGSSDEDRKRDRDSHRRRDRDRDRTREHRDR</sequence>
<feature type="domain" description="Pre-mRNA polyadenylation factor Fip1" evidence="6">
    <location>
        <begin position="47"/>
        <end position="89"/>
    </location>
</feature>